<dbReference type="OrthoDB" id="755906at2759"/>
<dbReference type="EMBL" id="LFYR01001368">
    <property type="protein sequence ID" value="KMZ62394.1"/>
    <property type="molecule type" value="Genomic_DNA"/>
</dbReference>
<evidence type="ECO:0000313" key="1">
    <source>
        <dbReference type="EMBL" id="KMZ62394.1"/>
    </source>
</evidence>
<name>A0A0K9P082_ZOSMR</name>
<evidence type="ECO:0000313" key="2">
    <source>
        <dbReference type="Proteomes" id="UP000036987"/>
    </source>
</evidence>
<dbReference type="OMA" id="YVEYEYL"/>
<dbReference type="Pfam" id="PF04398">
    <property type="entry name" value="DUF538"/>
    <property type="match status" value="1"/>
</dbReference>
<gene>
    <name evidence="1" type="ORF">ZOSMA_46G00700</name>
</gene>
<dbReference type="PANTHER" id="PTHR31676">
    <property type="entry name" value="T31J12.3 PROTEIN-RELATED"/>
    <property type="match status" value="1"/>
</dbReference>
<protein>
    <recommendedName>
        <fullName evidence="3">DUF538 family protein</fullName>
    </recommendedName>
</protein>
<dbReference type="AlphaFoldDB" id="A0A0K9P082"/>
<sequence length="197" mass="22339">MYKINFNNLDYIRYKLHTIKFKKLKSKFNCFRLQTKKTMSNSTATFFFFFVFLLVVSSTVSVADPEKTINEILPSFGFPLGLLPDSVSYTLSDERSLIVQFASSCQIQLDDDLVSYDKTISATLKLGRIDNLEGMKIRKLLIWLNVDSIQVDLPPGGSIYFKIGLINKTVGVEEFKNVHPCVAGVRYGNRNSTIPDV</sequence>
<keyword evidence="2" id="KW-1185">Reference proteome</keyword>
<proteinExistence type="predicted"/>
<accession>A0A0K9P082</accession>
<dbReference type="InterPro" id="IPR036758">
    <property type="entry name" value="At5g01610-like"/>
</dbReference>
<comment type="caution">
    <text evidence="1">The sequence shown here is derived from an EMBL/GenBank/DDBJ whole genome shotgun (WGS) entry which is preliminary data.</text>
</comment>
<reference evidence="2" key="1">
    <citation type="journal article" date="2016" name="Nature">
        <title>The genome of the seagrass Zostera marina reveals angiosperm adaptation to the sea.</title>
        <authorList>
            <person name="Olsen J.L."/>
            <person name="Rouze P."/>
            <person name="Verhelst B."/>
            <person name="Lin Y.-C."/>
            <person name="Bayer T."/>
            <person name="Collen J."/>
            <person name="Dattolo E."/>
            <person name="De Paoli E."/>
            <person name="Dittami S."/>
            <person name="Maumus F."/>
            <person name="Michel G."/>
            <person name="Kersting A."/>
            <person name="Lauritano C."/>
            <person name="Lohaus R."/>
            <person name="Toepel M."/>
            <person name="Tonon T."/>
            <person name="Vanneste K."/>
            <person name="Amirebrahimi M."/>
            <person name="Brakel J."/>
            <person name="Bostroem C."/>
            <person name="Chovatia M."/>
            <person name="Grimwood J."/>
            <person name="Jenkins J.W."/>
            <person name="Jueterbock A."/>
            <person name="Mraz A."/>
            <person name="Stam W.T."/>
            <person name="Tice H."/>
            <person name="Bornberg-Bauer E."/>
            <person name="Green P.J."/>
            <person name="Pearson G.A."/>
            <person name="Procaccini G."/>
            <person name="Duarte C.M."/>
            <person name="Schmutz J."/>
            <person name="Reusch T.B.H."/>
            <person name="Van de Peer Y."/>
        </authorList>
    </citation>
    <scope>NUCLEOTIDE SEQUENCE [LARGE SCALE GENOMIC DNA]</scope>
    <source>
        <strain evidence="2">cv. Finnish</strain>
    </source>
</reference>
<organism evidence="1 2">
    <name type="scientific">Zostera marina</name>
    <name type="common">Eelgrass</name>
    <dbReference type="NCBI Taxonomy" id="29655"/>
    <lineage>
        <taxon>Eukaryota</taxon>
        <taxon>Viridiplantae</taxon>
        <taxon>Streptophyta</taxon>
        <taxon>Embryophyta</taxon>
        <taxon>Tracheophyta</taxon>
        <taxon>Spermatophyta</taxon>
        <taxon>Magnoliopsida</taxon>
        <taxon>Liliopsida</taxon>
        <taxon>Zosteraceae</taxon>
        <taxon>Zostera</taxon>
    </lineage>
</organism>
<evidence type="ECO:0008006" key="3">
    <source>
        <dbReference type="Google" id="ProtNLM"/>
    </source>
</evidence>
<dbReference type="Proteomes" id="UP000036987">
    <property type="component" value="Unassembled WGS sequence"/>
</dbReference>
<dbReference type="InterPro" id="IPR007493">
    <property type="entry name" value="DUF538"/>
</dbReference>
<dbReference type="Gene3D" id="2.30.240.10">
    <property type="entry name" value="At5g01610-like"/>
    <property type="match status" value="1"/>
</dbReference>
<dbReference type="SUPFAM" id="SSF141562">
    <property type="entry name" value="At5g01610-like"/>
    <property type="match status" value="1"/>
</dbReference>
<dbReference type="PANTHER" id="PTHR31676:SF71">
    <property type="entry name" value="EXPRESSED PROTEIN"/>
    <property type="match status" value="1"/>
</dbReference>